<keyword evidence="8 10" id="KW-0472">Membrane</keyword>
<dbReference type="InterPro" id="IPR051327">
    <property type="entry name" value="MATE_MepA_subfamily"/>
</dbReference>
<evidence type="ECO:0000256" key="6">
    <source>
        <dbReference type="ARBA" id="ARBA00022692"/>
    </source>
</evidence>
<evidence type="ECO:0000256" key="7">
    <source>
        <dbReference type="ARBA" id="ARBA00022989"/>
    </source>
</evidence>
<evidence type="ECO:0000313" key="12">
    <source>
        <dbReference type="Proteomes" id="UP000467305"/>
    </source>
</evidence>
<dbReference type="EMBL" id="WAAU01000008">
    <property type="protein sequence ID" value="KAB1159905.1"/>
    <property type="molecule type" value="Genomic_DNA"/>
</dbReference>
<keyword evidence="5" id="KW-1003">Cell membrane</keyword>
<dbReference type="GO" id="GO:0005886">
    <property type="term" value="C:plasma membrane"/>
    <property type="evidence" value="ECO:0007669"/>
    <property type="project" value="UniProtKB-SubCell"/>
</dbReference>
<feature type="transmembrane region" description="Helical" evidence="10">
    <location>
        <begin position="415"/>
        <end position="436"/>
    </location>
</feature>
<dbReference type="GO" id="GO:0042910">
    <property type="term" value="F:xenobiotic transmembrane transporter activity"/>
    <property type="evidence" value="ECO:0007669"/>
    <property type="project" value="InterPro"/>
</dbReference>
<dbReference type="Proteomes" id="UP000467305">
    <property type="component" value="Unassembled WGS sequence"/>
</dbReference>
<keyword evidence="6 10" id="KW-0812">Transmembrane</keyword>
<evidence type="ECO:0000256" key="2">
    <source>
        <dbReference type="ARBA" id="ARBA00008417"/>
    </source>
</evidence>
<feature type="transmembrane region" description="Helical" evidence="10">
    <location>
        <begin position="359"/>
        <end position="380"/>
    </location>
</feature>
<dbReference type="AlphaFoldDB" id="A0A7J5AQK3"/>
<evidence type="ECO:0000256" key="8">
    <source>
        <dbReference type="ARBA" id="ARBA00023136"/>
    </source>
</evidence>
<comment type="caution">
    <text evidence="11">The sequence shown here is derived from an EMBL/GenBank/DDBJ whole genome shotgun (WGS) entry which is preliminary data.</text>
</comment>
<evidence type="ECO:0000256" key="4">
    <source>
        <dbReference type="ARBA" id="ARBA00022448"/>
    </source>
</evidence>
<keyword evidence="12" id="KW-1185">Reference proteome</keyword>
<keyword evidence="4" id="KW-0813">Transport</keyword>
<feature type="transmembrane region" description="Helical" evidence="10">
    <location>
        <begin position="319"/>
        <end position="339"/>
    </location>
</feature>
<dbReference type="OrthoDB" id="9811110at2"/>
<dbReference type="NCBIfam" id="TIGR00797">
    <property type="entry name" value="matE"/>
    <property type="match status" value="1"/>
</dbReference>
<name>A0A7J5AQK3_9FLAO</name>
<feature type="transmembrane region" description="Helical" evidence="10">
    <location>
        <begin position="192"/>
        <end position="216"/>
    </location>
</feature>
<dbReference type="RefSeq" id="WP_150899149.1">
    <property type="nucleotide sequence ID" value="NZ_WAAU01000008.1"/>
</dbReference>
<feature type="transmembrane region" description="Helical" evidence="10">
    <location>
        <begin position="99"/>
        <end position="125"/>
    </location>
</feature>
<dbReference type="InterPro" id="IPR048279">
    <property type="entry name" value="MdtK-like"/>
</dbReference>
<feature type="transmembrane region" description="Helical" evidence="10">
    <location>
        <begin position="166"/>
        <end position="186"/>
    </location>
</feature>
<evidence type="ECO:0000256" key="3">
    <source>
        <dbReference type="ARBA" id="ARBA00022106"/>
    </source>
</evidence>
<feature type="transmembrane region" description="Helical" evidence="10">
    <location>
        <begin position="387"/>
        <end position="409"/>
    </location>
</feature>
<feature type="transmembrane region" description="Helical" evidence="10">
    <location>
        <begin position="21"/>
        <end position="42"/>
    </location>
</feature>
<dbReference type="CDD" id="cd13143">
    <property type="entry name" value="MATE_MepA_like"/>
    <property type="match status" value="1"/>
</dbReference>
<keyword evidence="9" id="KW-0046">Antibiotic resistance</keyword>
<organism evidence="11 12">
    <name type="scientific">Tenacibaculum aiptasiae</name>
    <dbReference type="NCBI Taxonomy" id="426481"/>
    <lineage>
        <taxon>Bacteria</taxon>
        <taxon>Pseudomonadati</taxon>
        <taxon>Bacteroidota</taxon>
        <taxon>Flavobacteriia</taxon>
        <taxon>Flavobacteriales</taxon>
        <taxon>Flavobacteriaceae</taxon>
        <taxon>Tenacibaculum</taxon>
    </lineage>
</organism>
<dbReference type="PANTHER" id="PTHR43823:SF3">
    <property type="entry name" value="MULTIDRUG EXPORT PROTEIN MEPA"/>
    <property type="match status" value="1"/>
</dbReference>
<gene>
    <name evidence="11" type="ORF">F7018_06225</name>
</gene>
<evidence type="ECO:0000256" key="5">
    <source>
        <dbReference type="ARBA" id="ARBA00022475"/>
    </source>
</evidence>
<feature type="transmembrane region" description="Helical" evidence="10">
    <location>
        <begin position="239"/>
        <end position="265"/>
    </location>
</feature>
<evidence type="ECO:0000256" key="9">
    <source>
        <dbReference type="ARBA" id="ARBA00023251"/>
    </source>
</evidence>
<accession>A0A7J5AQK3</accession>
<keyword evidence="7 10" id="KW-1133">Transmembrane helix</keyword>
<evidence type="ECO:0000256" key="1">
    <source>
        <dbReference type="ARBA" id="ARBA00004651"/>
    </source>
</evidence>
<dbReference type="InterPro" id="IPR045070">
    <property type="entry name" value="MATE_MepA-like"/>
</dbReference>
<evidence type="ECO:0000256" key="10">
    <source>
        <dbReference type="SAM" id="Phobius"/>
    </source>
</evidence>
<dbReference type="InterPro" id="IPR002528">
    <property type="entry name" value="MATE_fam"/>
</dbReference>
<comment type="subcellular location">
    <subcellularLocation>
        <location evidence="1">Cell membrane</location>
        <topology evidence="1">Multi-pass membrane protein</topology>
    </subcellularLocation>
</comment>
<feature type="transmembrane region" description="Helical" evidence="10">
    <location>
        <begin position="137"/>
        <end position="154"/>
    </location>
</feature>
<dbReference type="PIRSF" id="PIRSF006603">
    <property type="entry name" value="DinF"/>
    <property type="match status" value="1"/>
</dbReference>
<reference evidence="11 12" key="1">
    <citation type="submission" date="2019-09" db="EMBL/GenBank/DDBJ databases">
        <authorList>
            <person name="Cao W.R."/>
        </authorList>
    </citation>
    <scope>NUCLEOTIDE SEQUENCE [LARGE SCALE GENOMIC DNA]</scope>
    <source>
        <strain evidence="12">a4</strain>
    </source>
</reference>
<sequence>MNKITNKFGTEKISKLLLKQAIPASIGILVMSLNMIVDTIFVGRWISVMAIAAITVVLPIAFFISSIGMGIGIGGSSIISRALGRKDTFKAFEVFGNQISLTVVLSILFVLIGTFFCFPVLQLFGANGNIVAPAAEYFHVIIWGVPFLAFAMMGNPVIRAVGKPNYAMFTLIFPAISNIVLDILFIKVFNLGMFGAGLATSISYGVSGLFVLWFFLSKNTELRIIPKFFMINPVILKEIVALGGITVVRQGVISLLIIILNFTLFKYGGEIAIAVYGIINRVMMFALFPVLGVTQGFLPIAGYNYGANDSERVKETIKTSILFGTIIASVIFVLIMLFPSQLVGLFTNDKELLSSTPNALIIAFLATPVITTQLIGSAYFQAAGKALPALVLTLLKQGIFLIPLVYILPRFYGVNGVWMSFPIADILSTLVTFFFLQREIRLNLQNKN</sequence>
<feature type="transmembrane region" description="Helical" evidence="10">
    <location>
        <begin position="271"/>
        <end position="298"/>
    </location>
</feature>
<dbReference type="Pfam" id="PF01554">
    <property type="entry name" value="MatE"/>
    <property type="match status" value="2"/>
</dbReference>
<evidence type="ECO:0000313" key="11">
    <source>
        <dbReference type="EMBL" id="KAB1159905.1"/>
    </source>
</evidence>
<dbReference type="GO" id="GO:0046677">
    <property type="term" value="P:response to antibiotic"/>
    <property type="evidence" value="ECO:0007669"/>
    <property type="project" value="UniProtKB-KW"/>
</dbReference>
<comment type="similarity">
    <text evidence="2">Belongs to the multi antimicrobial extrusion (MATE) (TC 2.A.66.1) family. MepA subfamily.</text>
</comment>
<proteinExistence type="inferred from homology"/>
<feature type="transmembrane region" description="Helical" evidence="10">
    <location>
        <begin position="48"/>
        <end position="79"/>
    </location>
</feature>
<dbReference type="GO" id="GO:0015297">
    <property type="term" value="F:antiporter activity"/>
    <property type="evidence" value="ECO:0007669"/>
    <property type="project" value="InterPro"/>
</dbReference>
<dbReference type="PANTHER" id="PTHR43823">
    <property type="entry name" value="SPORULATION PROTEIN YKVU"/>
    <property type="match status" value="1"/>
</dbReference>
<protein>
    <recommendedName>
        <fullName evidence="3">Multidrug export protein MepA</fullName>
    </recommendedName>
</protein>